<sequence>MSLEVDETFQCNLLIIRVENRIFRAPRELFEMYSEVFKDMFSLPKVEDGQSEGESDDKPLFLDGILKDDFHAFLTALSAFDYESTVKDTKGRKETLENDGFPLYGGMNKERWIAVLRLSHLWNFEGVRLKAIEALVKEPALVHLERLKLAREFLIED</sequence>
<gene>
    <name evidence="1" type="ORF">SCHPADRAFT_947573</name>
</gene>
<organism evidence="1 2">
    <name type="scientific">Schizopora paradoxa</name>
    <dbReference type="NCBI Taxonomy" id="27342"/>
    <lineage>
        <taxon>Eukaryota</taxon>
        <taxon>Fungi</taxon>
        <taxon>Dikarya</taxon>
        <taxon>Basidiomycota</taxon>
        <taxon>Agaricomycotina</taxon>
        <taxon>Agaricomycetes</taxon>
        <taxon>Hymenochaetales</taxon>
        <taxon>Schizoporaceae</taxon>
        <taxon>Schizopora</taxon>
    </lineage>
</organism>
<accession>A0A0H2R044</accession>
<dbReference type="EMBL" id="KQ086483">
    <property type="protein sequence ID" value="KLO04617.1"/>
    <property type="molecule type" value="Genomic_DNA"/>
</dbReference>
<evidence type="ECO:0000313" key="1">
    <source>
        <dbReference type="EMBL" id="KLO04617.1"/>
    </source>
</evidence>
<dbReference type="AlphaFoldDB" id="A0A0H2R044"/>
<proteinExistence type="predicted"/>
<dbReference type="InterPro" id="IPR011333">
    <property type="entry name" value="SKP1/BTB/POZ_sf"/>
</dbReference>
<dbReference type="Gene3D" id="3.30.710.10">
    <property type="entry name" value="Potassium Channel Kv1.1, Chain A"/>
    <property type="match status" value="1"/>
</dbReference>
<evidence type="ECO:0008006" key="3">
    <source>
        <dbReference type="Google" id="ProtNLM"/>
    </source>
</evidence>
<dbReference type="Proteomes" id="UP000053477">
    <property type="component" value="Unassembled WGS sequence"/>
</dbReference>
<dbReference type="OrthoDB" id="2593747at2759"/>
<name>A0A0H2R044_9AGAM</name>
<reference evidence="1 2" key="1">
    <citation type="submission" date="2015-04" db="EMBL/GenBank/DDBJ databases">
        <title>Complete genome sequence of Schizopora paradoxa KUC8140, a cosmopolitan wood degrader in East Asia.</title>
        <authorList>
            <consortium name="DOE Joint Genome Institute"/>
            <person name="Min B."/>
            <person name="Park H."/>
            <person name="Jang Y."/>
            <person name="Kim J.-J."/>
            <person name="Kim K.H."/>
            <person name="Pangilinan J."/>
            <person name="Lipzen A."/>
            <person name="Riley R."/>
            <person name="Grigoriev I.V."/>
            <person name="Spatafora J.W."/>
            <person name="Choi I.-G."/>
        </authorList>
    </citation>
    <scope>NUCLEOTIDE SEQUENCE [LARGE SCALE GENOMIC DNA]</scope>
    <source>
        <strain evidence="1 2">KUC8140</strain>
    </source>
</reference>
<evidence type="ECO:0000313" key="2">
    <source>
        <dbReference type="Proteomes" id="UP000053477"/>
    </source>
</evidence>
<protein>
    <recommendedName>
        <fullName evidence="3">BTB domain-containing protein</fullName>
    </recommendedName>
</protein>
<dbReference type="InParanoid" id="A0A0H2R044"/>
<keyword evidence="2" id="KW-1185">Reference proteome</keyword>